<reference evidence="2 3" key="1">
    <citation type="journal article" date="2006" name="Nature">
        <title>Global trends of whole-genome duplications revealed by the ciliate Paramecium tetraurelia.</title>
        <authorList>
            <consortium name="Genoscope"/>
            <person name="Aury J.-M."/>
            <person name="Jaillon O."/>
            <person name="Duret L."/>
            <person name="Noel B."/>
            <person name="Jubin C."/>
            <person name="Porcel B.M."/>
            <person name="Segurens B."/>
            <person name="Daubin V."/>
            <person name="Anthouard V."/>
            <person name="Aiach N."/>
            <person name="Arnaiz O."/>
            <person name="Billaut A."/>
            <person name="Beisson J."/>
            <person name="Blanc I."/>
            <person name="Bouhouche K."/>
            <person name="Camara F."/>
            <person name="Duharcourt S."/>
            <person name="Guigo R."/>
            <person name="Gogendeau D."/>
            <person name="Katinka M."/>
            <person name="Keller A.-M."/>
            <person name="Kissmehl R."/>
            <person name="Klotz C."/>
            <person name="Koll F."/>
            <person name="Le Moue A."/>
            <person name="Lepere C."/>
            <person name="Malinsky S."/>
            <person name="Nowacki M."/>
            <person name="Nowak J.K."/>
            <person name="Plattner H."/>
            <person name="Poulain J."/>
            <person name="Ruiz F."/>
            <person name="Serrano V."/>
            <person name="Zagulski M."/>
            <person name="Dessen P."/>
            <person name="Betermier M."/>
            <person name="Weissenbach J."/>
            <person name="Scarpelli C."/>
            <person name="Schachter V."/>
            <person name="Sperling L."/>
            <person name="Meyer E."/>
            <person name="Cohen J."/>
            <person name="Wincker P."/>
        </authorList>
    </citation>
    <scope>NUCLEOTIDE SEQUENCE [LARGE SCALE GENOMIC DNA]</scope>
    <source>
        <strain evidence="2 3">Stock d4-2</strain>
    </source>
</reference>
<dbReference type="OrthoDB" id="426293at2759"/>
<dbReference type="InParanoid" id="A0D380"/>
<dbReference type="Proteomes" id="UP000000600">
    <property type="component" value="Unassembled WGS sequence"/>
</dbReference>
<protein>
    <submittedName>
        <fullName evidence="2">Uncharacterized protein</fullName>
    </submittedName>
</protein>
<dbReference type="AlphaFoldDB" id="A0D380"/>
<feature type="compositionally biased region" description="Polar residues" evidence="1">
    <location>
        <begin position="8"/>
        <end position="32"/>
    </location>
</feature>
<proteinExistence type="predicted"/>
<feature type="region of interest" description="Disordered" evidence="1">
    <location>
        <begin position="1"/>
        <end position="102"/>
    </location>
</feature>
<evidence type="ECO:0000256" key="1">
    <source>
        <dbReference type="SAM" id="MobiDB-lite"/>
    </source>
</evidence>
<accession>A0D380</accession>
<dbReference type="OMA" id="WPKKELH"/>
<feature type="compositionally biased region" description="Low complexity" evidence="1">
    <location>
        <begin position="36"/>
        <end position="93"/>
    </location>
</feature>
<sequence length="285" mass="32636">MNNKKDQNLTAQGTQLKGTTKQPAHQVQQQKPAQGHAPQNQAANKQQQQKQTTQHPANTKVQPKQQQAQAAQPKQQQAQAPQPQQQQQQQQQQVHQIAPKKLEPKRAIKLQAMLGAMDQDKEEGKISLLLDKTGNAYTFFKYKGTIIDISQFVISEQNQGKNHEDNVEKARKAVVYGLEVGDNLVFSTDLQTTNLNEFFKSDWYKPEAIFNYQEITNPKYFRAHLLKPEEDKDGFGNKGQFWPKKELHIVILYTQKEGELDFDQFLTNLGLDKLKNQFAITIIED</sequence>
<evidence type="ECO:0000313" key="2">
    <source>
        <dbReference type="EMBL" id="CAK77497.1"/>
    </source>
</evidence>
<dbReference type="HOGENOM" id="CLU_978123_0_0_1"/>
<dbReference type="EMBL" id="CT868274">
    <property type="protein sequence ID" value="CAK77497.1"/>
    <property type="molecule type" value="Genomic_DNA"/>
</dbReference>
<keyword evidence="3" id="KW-1185">Reference proteome</keyword>
<dbReference type="KEGG" id="ptm:GSPATT00012982001"/>
<dbReference type="eggNOG" id="ENOG502SSIB">
    <property type="taxonomic scope" value="Eukaryota"/>
</dbReference>
<dbReference type="GeneID" id="5030679"/>
<gene>
    <name evidence="2" type="ORF">GSPATT00012982001</name>
</gene>
<evidence type="ECO:0000313" key="3">
    <source>
        <dbReference type="Proteomes" id="UP000000600"/>
    </source>
</evidence>
<organism evidence="2 3">
    <name type="scientific">Paramecium tetraurelia</name>
    <dbReference type="NCBI Taxonomy" id="5888"/>
    <lineage>
        <taxon>Eukaryota</taxon>
        <taxon>Sar</taxon>
        <taxon>Alveolata</taxon>
        <taxon>Ciliophora</taxon>
        <taxon>Intramacronucleata</taxon>
        <taxon>Oligohymenophorea</taxon>
        <taxon>Peniculida</taxon>
        <taxon>Parameciidae</taxon>
        <taxon>Paramecium</taxon>
    </lineage>
</organism>
<name>A0D380_PARTE</name>
<dbReference type="RefSeq" id="XP_001444894.1">
    <property type="nucleotide sequence ID" value="XM_001444857.2"/>
</dbReference>